<dbReference type="RefSeq" id="WP_219350095.1">
    <property type="nucleotide sequence ID" value="NZ_FZOB01000011.1"/>
</dbReference>
<keyword evidence="6 14" id="KW-0812">Transmembrane</keyword>
<dbReference type="GO" id="GO:0008289">
    <property type="term" value="F:lipid binding"/>
    <property type="evidence" value="ECO:0007669"/>
    <property type="project" value="UniProtKB-KW"/>
</dbReference>
<dbReference type="InterPro" id="IPR020537">
    <property type="entry name" value="ATP_synth_F0_csu_DDCD_BS"/>
</dbReference>
<keyword evidence="15" id="KW-0732">Signal</keyword>
<keyword evidence="12 14" id="KW-0066">ATP synthesis</keyword>
<evidence type="ECO:0000256" key="9">
    <source>
        <dbReference type="ARBA" id="ARBA00023065"/>
    </source>
</evidence>
<accession>A0A238ZRN1</accession>
<dbReference type="GO" id="GO:0005886">
    <property type="term" value="C:plasma membrane"/>
    <property type="evidence" value="ECO:0007669"/>
    <property type="project" value="UniProtKB-SubCell"/>
</dbReference>
<dbReference type="HAMAP" id="MF_01396">
    <property type="entry name" value="ATP_synth_c_bact"/>
    <property type="match status" value="1"/>
</dbReference>
<evidence type="ECO:0000256" key="6">
    <source>
        <dbReference type="ARBA" id="ARBA00022692"/>
    </source>
</evidence>
<comment type="function">
    <text evidence="14">Key component of the F(0) channel; it plays a direct role in translocation across the membrane. A homomeric c-ring of between 10-14 subunits forms the central stalk rotor element with the F(1) delta and epsilon subunits.</text>
</comment>
<dbReference type="NCBIfam" id="TIGR01260">
    <property type="entry name" value="ATP_synt_c"/>
    <property type="match status" value="1"/>
</dbReference>
<evidence type="ECO:0000256" key="15">
    <source>
        <dbReference type="SAM" id="SignalP"/>
    </source>
</evidence>
<dbReference type="InterPro" id="IPR002379">
    <property type="entry name" value="ATPase_proteolipid_c-like_dom"/>
</dbReference>
<keyword evidence="10 14" id="KW-0446">Lipid-binding</keyword>
<dbReference type="AlphaFoldDB" id="A0A238ZRN1"/>
<sequence>MKIKKETLLYTLFLLIAGVLPAMAAEGAAAGAASVKSAAAMAAGLAIAIGAAGAGIGQGIGLKGTQEAIARNPGAAGRLTTNMFIGLALIEALAIYALVVALILLFVF</sequence>
<feature type="site" description="Reversibly protonated during proton transport" evidence="14">
    <location>
        <position position="91"/>
    </location>
</feature>
<feature type="chain" id="PRO_5012918345" description="ATP synthase subunit c" evidence="15">
    <location>
        <begin position="25"/>
        <end position="108"/>
    </location>
</feature>
<evidence type="ECO:0000256" key="14">
    <source>
        <dbReference type="HAMAP-Rule" id="MF_01396"/>
    </source>
</evidence>
<evidence type="ECO:0000256" key="8">
    <source>
        <dbReference type="ARBA" id="ARBA00022989"/>
    </source>
</evidence>
<evidence type="ECO:0000256" key="2">
    <source>
        <dbReference type="ARBA" id="ARBA00006704"/>
    </source>
</evidence>
<dbReference type="InterPro" id="IPR038662">
    <property type="entry name" value="ATP_synth_F0_csu_sf"/>
</dbReference>
<feature type="signal peptide" evidence="15">
    <location>
        <begin position="1"/>
        <end position="24"/>
    </location>
</feature>
<keyword evidence="9 14" id="KW-0406">Ion transport</keyword>
<feature type="domain" description="V-ATPase proteolipid subunit C-like" evidence="16">
    <location>
        <begin position="41"/>
        <end position="104"/>
    </location>
</feature>
<evidence type="ECO:0000256" key="7">
    <source>
        <dbReference type="ARBA" id="ARBA00022781"/>
    </source>
</evidence>
<dbReference type="SUPFAM" id="SSF81333">
    <property type="entry name" value="F1F0 ATP synthase subunit C"/>
    <property type="match status" value="1"/>
</dbReference>
<dbReference type="PRINTS" id="PR00124">
    <property type="entry name" value="ATPASEC"/>
</dbReference>
<dbReference type="InterPro" id="IPR035921">
    <property type="entry name" value="F/V-ATP_Csub_sf"/>
</dbReference>
<feature type="transmembrane region" description="Helical" evidence="14">
    <location>
        <begin position="83"/>
        <end position="107"/>
    </location>
</feature>
<dbReference type="CDD" id="cd18121">
    <property type="entry name" value="ATP-synt_Fo_c"/>
    <property type="match status" value="1"/>
</dbReference>
<keyword evidence="4 14" id="KW-1003">Cell membrane</keyword>
<keyword evidence="3 14" id="KW-0813">Transport</keyword>
<dbReference type="GO" id="GO:0045259">
    <property type="term" value="C:proton-transporting ATP synthase complex"/>
    <property type="evidence" value="ECO:0007669"/>
    <property type="project" value="UniProtKB-KW"/>
</dbReference>
<evidence type="ECO:0000256" key="3">
    <source>
        <dbReference type="ARBA" id="ARBA00022448"/>
    </source>
</evidence>
<dbReference type="GO" id="GO:0046933">
    <property type="term" value="F:proton-transporting ATP synthase activity, rotational mechanism"/>
    <property type="evidence" value="ECO:0007669"/>
    <property type="project" value="UniProtKB-UniRule"/>
</dbReference>
<evidence type="ECO:0000256" key="1">
    <source>
        <dbReference type="ARBA" id="ARBA00004651"/>
    </source>
</evidence>
<proteinExistence type="inferred from homology"/>
<protein>
    <recommendedName>
        <fullName evidence="14">ATP synthase subunit c</fullName>
    </recommendedName>
    <alternativeName>
        <fullName evidence="14">ATP synthase F(0) sector subunit c</fullName>
    </alternativeName>
    <alternativeName>
        <fullName evidence="14">F-type ATPase subunit c</fullName>
        <shortName evidence="14">F-ATPase subunit c</shortName>
    </alternativeName>
    <alternativeName>
        <fullName evidence="14">Lipid-binding protein</fullName>
    </alternativeName>
</protein>
<reference evidence="18" key="1">
    <citation type="submission" date="2017-06" db="EMBL/GenBank/DDBJ databases">
        <authorList>
            <person name="Varghese N."/>
            <person name="Submissions S."/>
        </authorList>
    </citation>
    <scope>NUCLEOTIDE SEQUENCE [LARGE SCALE GENOMIC DNA]</scope>
    <source>
        <strain evidence="18">DSM 15668</strain>
    </source>
</reference>
<evidence type="ECO:0000313" key="17">
    <source>
        <dbReference type="EMBL" id="SNR86086.1"/>
    </source>
</evidence>
<comment type="subcellular location">
    <subcellularLocation>
        <location evidence="1 14">Cell membrane</location>
        <topology evidence="1 14">Multi-pass membrane protein</topology>
    </subcellularLocation>
</comment>
<evidence type="ECO:0000313" key="18">
    <source>
        <dbReference type="Proteomes" id="UP000198405"/>
    </source>
</evidence>
<dbReference type="Gene3D" id="1.20.20.10">
    <property type="entry name" value="F1F0 ATP synthase subunit C"/>
    <property type="match status" value="1"/>
</dbReference>
<keyword evidence="18" id="KW-1185">Reference proteome</keyword>
<comment type="similarity">
    <text evidence="2 14">Belongs to the ATPase C chain family.</text>
</comment>
<keyword evidence="11 14" id="KW-0472">Membrane</keyword>
<evidence type="ECO:0000256" key="12">
    <source>
        <dbReference type="ARBA" id="ARBA00023310"/>
    </source>
</evidence>
<comment type="function">
    <text evidence="13 14">F(1)F(0) ATP synthase produces ATP from ADP in the presence of a proton or sodium gradient. F-type ATPases consist of two structural domains, F(1) containing the extramembraneous catalytic core and F(0) containing the membrane proton channel, linked together by a central stalk and a peripheral stalk. During catalysis, ATP synthesis in the catalytic domain of F(1) is coupled via a rotary mechanism of the central stalk subunits to proton translocation.</text>
</comment>
<evidence type="ECO:0000256" key="13">
    <source>
        <dbReference type="ARBA" id="ARBA00025198"/>
    </source>
</evidence>
<evidence type="ECO:0000259" key="16">
    <source>
        <dbReference type="Pfam" id="PF00137"/>
    </source>
</evidence>
<feature type="transmembrane region" description="Helical" evidence="14">
    <location>
        <begin position="40"/>
        <end position="62"/>
    </location>
</feature>
<evidence type="ECO:0000256" key="10">
    <source>
        <dbReference type="ARBA" id="ARBA00023121"/>
    </source>
</evidence>
<dbReference type="PROSITE" id="PS00605">
    <property type="entry name" value="ATPASE_C"/>
    <property type="match status" value="1"/>
</dbReference>
<dbReference type="InterPro" id="IPR005953">
    <property type="entry name" value="ATP_synth_csu_bac/chlpt"/>
</dbReference>
<dbReference type="Pfam" id="PF00137">
    <property type="entry name" value="ATP-synt_C"/>
    <property type="match status" value="1"/>
</dbReference>
<evidence type="ECO:0000256" key="5">
    <source>
        <dbReference type="ARBA" id="ARBA00022547"/>
    </source>
</evidence>
<dbReference type="FunFam" id="1.20.20.10:FF:000002">
    <property type="entry name" value="ATP synthase subunit c"/>
    <property type="match status" value="1"/>
</dbReference>
<keyword evidence="7 14" id="KW-0375">Hydrogen ion transport</keyword>
<keyword evidence="5 14" id="KW-0138">CF(0)</keyword>
<evidence type="ECO:0000256" key="11">
    <source>
        <dbReference type="ARBA" id="ARBA00023136"/>
    </source>
</evidence>
<keyword evidence="8 14" id="KW-1133">Transmembrane helix</keyword>
<organism evidence="17 18">
    <name type="scientific">Desulfurobacterium atlanticum</name>
    <dbReference type="NCBI Taxonomy" id="240169"/>
    <lineage>
        <taxon>Bacteria</taxon>
        <taxon>Pseudomonadati</taxon>
        <taxon>Aquificota</taxon>
        <taxon>Aquificia</taxon>
        <taxon>Desulfurobacteriales</taxon>
        <taxon>Desulfurobacteriaceae</taxon>
        <taxon>Desulfurobacterium</taxon>
    </lineage>
</organism>
<dbReference type="GO" id="GO:0033177">
    <property type="term" value="C:proton-transporting two-sector ATPase complex, proton-transporting domain"/>
    <property type="evidence" value="ECO:0007669"/>
    <property type="project" value="InterPro"/>
</dbReference>
<dbReference type="Proteomes" id="UP000198405">
    <property type="component" value="Unassembled WGS sequence"/>
</dbReference>
<dbReference type="EMBL" id="FZOB01000011">
    <property type="protein sequence ID" value="SNR86086.1"/>
    <property type="molecule type" value="Genomic_DNA"/>
</dbReference>
<evidence type="ECO:0000256" key="4">
    <source>
        <dbReference type="ARBA" id="ARBA00022475"/>
    </source>
</evidence>
<name>A0A238ZRN1_9BACT</name>
<dbReference type="InterPro" id="IPR000454">
    <property type="entry name" value="ATP_synth_F0_csu"/>
</dbReference>
<gene>
    <name evidence="14" type="primary">atpE</name>
    <name evidence="17" type="ORF">SAMN06265340_11132</name>
</gene>